<organism evidence="1">
    <name type="scientific">bioreactor metagenome</name>
    <dbReference type="NCBI Taxonomy" id="1076179"/>
    <lineage>
        <taxon>unclassified sequences</taxon>
        <taxon>metagenomes</taxon>
        <taxon>ecological metagenomes</taxon>
    </lineage>
</organism>
<name>A0A645CJE5_9ZZZZ</name>
<dbReference type="AlphaFoldDB" id="A0A645CJE5"/>
<proteinExistence type="predicted"/>
<accession>A0A645CJE5</accession>
<gene>
    <name evidence="1" type="ORF">SDC9_124063</name>
</gene>
<dbReference type="EMBL" id="VSSQ01027691">
    <property type="protein sequence ID" value="MPM77064.1"/>
    <property type="molecule type" value="Genomic_DNA"/>
</dbReference>
<comment type="caution">
    <text evidence="1">The sequence shown here is derived from an EMBL/GenBank/DDBJ whole genome shotgun (WGS) entry which is preliminary data.</text>
</comment>
<evidence type="ECO:0000313" key="1">
    <source>
        <dbReference type="EMBL" id="MPM77064.1"/>
    </source>
</evidence>
<protein>
    <submittedName>
        <fullName evidence="1">Uncharacterized protein</fullName>
    </submittedName>
</protein>
<sequence length="153" mass="17561">MPQNDSGAGKINRAVTDGGINRAAHIDTAEVWQRTARWRIIRIITTDNQSFNHHPTHRHFDFLVVADDEESITAQHGKSNQMPFRRRAVGGMNINRPVFLIEITASGREGDLQCRRHFGIFGQCVALNNLLRYFFHTTSINMLRAYQLIMKML</sequence>
<reference evidence="1" key="1">
    <citation type="submission" date="2019-08" db="EMBL/GenBank/DDBJ databases">
        <authorList>
            <person name="Kucharzyk K."/>
            <person name="Murdoch R.W."/>
            <person name="Higgins S."/>
            <person name="Loffler F."/>
        </authorList>
    </citation>
    <scope>NUCLEOTIDE SEQUENCE</scope>
</reference>